<dbReference type="InterPro" id="IPR002885">
    <property type="entry name" value="PPR_rpt"/>
</dbReference>
<feature type="domain" description="PROP1-like PPR" evidence="4">
    <location>
        <begin position="420"/>
        <end position="562"/>
    </location>
</feature>
<accession>A0ABR2LIL9</accession>
<sequence>MQFASRRQCNLLIQNSTRDGFFLESLFLYSSLVKSSLHGDHLTFPFVFKACAHLPSLRDGRKVHSHVVSLGFHWDVFVQTSLVDMYSKCSSLSDARRVFDDMPTRSVVSWNSIISAYSKELHAREAFCLFNQMRSVYALPTSSTLVGLLSGCSKSTSALQLGLSVHCHGIKIGFDSHSRLSNSIMHMYVRFNLMDDALTILNSSKNRSSVAYTTVIAGYAKLGDCSNAFSLFNQMRSKQTVLDSIVFINLASSCGLLANSLLLSSVLSLLIRSGLNRGPDVSASVVNMYAKCGDITSARKVFDSAMDKNILLWTSMIGGYVRVGLPGASLDLLKDMVGAGLPPNRVTILIALSACASIGSLSIGEQIVNHINSLELSSDLQIQTSMIHMYCKCGSLKKAEEIFNAVPRKDLTALSSMINCYASHGKGEAALALFKEMTNDKGIKLDAVVFTDTLYACSHGGFVEEGLECFRRMREEFGIEASKEHYSCMVDLLSRAGDFDSALGVIHRAPIKLRSRLWTPFLSGLRDHNSLLHANIVSNKFLEVGSESAENHVLLAILSASEGKWKEAGKFRILMDKRGLNKEAGWSRIELGS</sequence>
<proteinExistence type="predicted"/>
<dbReference type="PANTHER" id="PTHR47926">
    <property type="entry name" value="PENTATRICOPEPTIDE REPEAT-CONTAINING PROTEIN"/>
    <property type="match status" value="1"/>
</dbReference>
<evidence type="ECO:0000313" key="6">
    <source>
        <dbReference type="Proteomes" id="UP001412067"/>
    </source>
</evidence>
<organism evidence="5 6">
    <name type="scientific">Platanthera guangdongensis</name>
    <dbReference type="NCBI Taxonomy" id="2320717"/>
    <lineage>
        <taxon>Eukaryota</taxon>
        <taxon>Viridiplantae</taxon>
        <taxon>Streptophyta</taxon>
        <taxon>Embryophyta</taxon>
        <taxon>Tracheophyta</taxon>
        <taxon>Spermatophyta</taxon>
        <taxon>Magnoliopsida</taxon>
        <taxon>Liliopsida</taxon>
        <taxon>Asparagales</taxon>
        <taxon>Orchidaceae</taxon>
        <taxon>Orchidoideae</taxon>
        <taxon>Orchideae</taxon>
        <taxon>Orchidinae</taxon>
        <taxon>Platanthera</taxon>
    </lineage>
</organism>
<dbReference type="InterPro" id="IPR033443">
    <property type="entry name" value="PROP1-like_PPR_dom"/>
</dbReference>
<reference evidence="5 6" key="1">
    <citation type="journal article" date="2022" name="Nat. Plants">
        <title>Genomes of leafy and leafless Platanthera orchids illuminate the evolution of mycoheterotrophy.</title>
        <authorList>
            <person name="Li M.H."/>
            <person name="Liu K.W."/>
            <person name="Li Z."/>
            <person name="Lu H.C."/>
            <person name="Ye Q.L."/>
            <person name="Zhang D."/>
            <person name="Wang J.Y."/>
            <person name="Li Y.F."/>
            <person name="Zhong Z.M."/>
            <person name="Liu X."/>
            <person name="Yu X."/>
            <person name="Liu D.K."/>
            <person name="Tu X.D."/>
            <person name="Liu B."/>
            <person name="Hao Y."/>
            <person name="Liao X.Y."/>
            <person name="Jiang Y.T."/>
            <person name="Sun W.H."/>
            <person name="Chen J."/>
            <person name="Chen Y.Q."/>
            <person name="Ai Y."/>
            <person name="Zhai J.W."/>
            <person name="Wu S.S."/>
            <person name="Zhou Z."/>
            <person name="Hsiao Y.Y."/>
            <person name="Wu W.L."/>
            <person name="Chen Y.Y."/>
            <person name="Lin Y.F."/>
            <person name="Hsu J.L."/>
            <person name="Li C.Y."/>
            <person name="Wang Z.W."/>
            <person name="Zhao X."/>
            <person name="Zhong W.Y."/>
            <person name="Ma X.K."/>
            <person name="Ma L."/>
            <person name="Huang J."/>
            <person name="Chen G.Z."/>
            <person name="Huang M.Z."/>
            <person name="Huang L."/>
            <person name="Peng D.H."/>
            <person name="Luo Y.B."/>
            <person name="Zou S.Q."/>
            <person name="Chen S.P."/>
            <person name="Lan S."/>
            <person name="Tsai W.C."/>
            <person name="Van de Peer Y."/>
            <person name="Liu Z.J."/>
        </authorList>
    </citation>
    <scope>NUCLEOTIDE SEQUENCE [LARGE SCALE GENOMIC DNA]</scope>
    <source>
        <strain evidence="5">Lor288</strain>
    </source>
</reference>
<dbReference type="InterPro" id="IPR011990">
    <property type="entry name" value="TPR-like_helical_dom_sf"/>
</dbReference>
<dbReference type="Pfam" id="PF13041">
    <property type="entry name" value="PPR_2"/>
    <property type="match status" value="1"/>
</dbReference>
<evidence type="ECO:0000259" key="4">
    <source>
        <dbReference type="Pfam" id="PF17177"/>
    </source>
</evidence>
<keyword evidence="1" id="KW-0677">Repeat</keyword>
<evidence type="ECO:0000256" key="3">
    <source>
        <dbReference type="SAM" id="Phobius"/>
    </source>
</evidence>
<dbReference type="PANTHER" id="PTHR47926:SF456">
    <property type="entry name" value="PENTATRICOPEPTIDE REPEAT-CONTAINING PROTEIN ELI1, CHLOROPLASTIC"/>
    <property type="match status" value="1"/>
</dbReference>
<dbReference type="NCBIfam" id="TIGR00756">
    <property type="entry name" value="PPR"/>
    <property type="match status" value="5"/>
</dbReference>
<dbReference type="Pfam" id="PF17177">
    <property type="entry name" value="PPR_long"/>
    <property type="match status" value="1"/>
</dbReference>
<dbReference type="SUPFAM" id="SSF48452">
    <property type="entry name" value="TPR-like"/>
    <property type="match status" value="1"/>
</dbReference>
<evidence type="ECO:0000313" key="5">
    <source>
        <dbReference type="EMBL" id="KAK8941685.1"/>
    </source>
</evidence>
<comment type="caution">
    <text evidence="5">The sequence shown here is derived from an EMBL/GenBank/DDBJ whole genome shotgun (WGS) entry which is preliminary data.</text>
</comment>
<protein>
    <submittedName>
        <fullName evidence="5">Pentatricopeptide repeat-containing protein</fullName>
    </submittedName>
</protein>
<feature type="transmembrane region" description="Helical" evidence="3">
    <location>
        <begin position="245"/>
        <end position="271"/>
    </location>
</feature>
<dbReference type="Gene3D" id="1.25.40.10">
    <property type="entry name" value="Tetratricopeptide repeat domain"/>
    <property type="match status" value="4"/>
</dbReference>
<dbReference type="InterPro" id="IPR046960">
    <property type="entry name" value="PPR_At4g14850-like_plant"/>
</dbReference>
<feature type="repeat" description="PPR" evidence="2">
    <location>
        <begin position="106"/>
        <end position="140"/>
    </location>
</feature>
<dbReference type="EMBL" id="JBBWWR010000019">
    <property type="protein sequence ID" value="KAK8941685.1"/>
    <property type="molecule type" value="Genomic_DNA"/>
</dbReference>
<feature type="repeat" description="PPR" evidence="2">
    <location>
        <begin position="379"/>
        <end position="413"/>
    </location>
</feature>
<evidence type="ECO:0000256" key="2">
    <source>
        <dbReference type="PROSITE-ProRule" id="PRU00708"/>
    </source>
</evidence>
<evidence type="ECO:0000256" key="1">
    <source>
        <dbReference type="ARBA" id="ARBA00022737"/>
    </source>
</evidence>
<gene>
    <name evidence="5" type="primary">PCMP-E47</name>
    <name evidence="5" type="ORF">KSP40_PGU012752</name>
</gene>
<dbReference type="PROSITE" id="PS51375">
    <property type="entry name" value="PPR"/>
    <property type="match status" value="4"/>
</dbReference>
<name>A0ABR2LIL9_9ASPA</name>
<keyword evidence="3" id="KW-0472">Membrane</keyword>
<keyword evidence="3" id="KW-0812">Transmembrane</keyword>
<keyword evidence="3" id="KW-1133">Transmembrane helix</keyword>
<dbReference type="Pfam" id="PF01535">
    <property type="entry name" value="PPR"/>
    <property type="match status" value="5"/>
</dbReference>
<feature type="repeat" description="PPR" evidence="2">
    <location>
        <begin position="309"/>
        <end position="343"/>
    </location>
</feature>
<keyword evidence="6" id="KW-1185">Reference proteome</keyword>
<dbReference type="Proteomes" id="UP001412067">
    <property type="component" value="Unassembled WGS sequence"/>
</dbReference>
<feature type="repeat" description="PPR" evidence="2">
    <location>
        <begin position="208"/>
        <end position="242"/>
    </location>
</feature>